<dbReference type="PIRSF" id="PIRSF015855">
    <property type="entry name" value="TypeIII_Mtase_mKpnI"/>
    <property type="match status" value="1"/>
</dbReference>
<keyword evidence="4" id="KW-0949">S-adenosyl-L-methionine</keyword>
<dbReference type="GO" id="GO:0003677">
    <property type="term" value="F:DNA binding"/>
    <property type="evidence" value="ECO:0007669"/>
    <property type="project" value="InterPro"/>
</dbReference>
<feature type="domain" description="Type III restriction/modification enzyme methylation subunit" evidence="7">
    <location>
        <begin position="42"/>
        <end position="97"/>
    </location>
</feature>
<name>A0A231QHT5_9LACO</name>
<dbReference type="InterPro" id="IPR001091">
    <property type="entry name" value="RM_Methyltransferase"/>
</dbReference>
<keyword evidence="2" id="KW-0489">Methyltransferase</keyword>
<evidence type="ECO:0000256" key="5">
    <source>
        <dbReference type="ARBA" id="ARBA00022747"/>
    </source>
</evidence>
<evidence type="ECO:0000256" key="2">
    <source>
        <dbReference type="ARBA" id="ARBA00022603"/>
    </source>
</evidence>
<dbReference type="Gene3D" id="3.40.50.150">
    <property type="entry name" value="Vaccinia Virus protein VP39"/>
    <property type="match status" value="1"/>
</dbReference>
<feature type="domain" description="DNA methylase N-4/N-6" evidence="6">
    <location>
        <begin position="203"/>
        <end position="522"/>
    </location>
</feature>
<evidence type="ECO:0000313" key="9">
    <source>
        <dbReference type="Proteomes" id="UP000215261"/>
    </source>
</evidence>
<dbReference type="GO" id="GO:0032259">
    <property type="term" value="P:methylation"/>
    <property type="evidence" value="ECO:0007669"/>
    <property type="project" value="UniProtKB-KW"/>
</dbReference>
<evidence type="ECO:0000259" key="6">
    <source>
        <dbReference type="Pfam" id="PF01555"/>
    </source>
</evidence>
<accession>A0A231QHT5</accession>
<dbReference type="EMBL" id="LUGO01000091">
    <property type="protein sequence ID" value="OXS37722.1"/>
    <property type="molecule type" value="Genomic_DNA"/>
</dbReference>
<dbReference type="GO" id="GO:0008170">
    <property type="term" value="F:N-methyltransferase activity"/>
    <property type="evidence" value="ECO:0007669"/>
    <property type="project" value="InterPro"/>
</dbReference>
<evidence type="ECO:0008006" key="10">
    <source>
        <dbReference type="Google" id="ProtNLM"/>
    </source>
</evidence>
<evidence type="ECO:0000256" key="4">
    <source>
        <dbReference type="ARBA" id="ARBA00022691"/>
    </source>
</evidence>
<dbReference type="GO" id="GO:0009307">
    <property type="term" value="P:DNA restriction-modification system"/>
    <property type="evidence" value="ECO:0007669"/>
    <property type="project" value="UniProtKB-KW"/>
</dbReference>
<proteinExistence type="inferred from homology"/>
<dbReference type="InterPro" id="IPR002941">
    <property type="entry name" value="DNA_methylase_N4/N6"/>
</dbReference>
<organism evidence="8 9">
    <name type="scientific">Ligilactobacillus agilis</name>
    <dbReference type="NCBI Taxonomy" id="1601"/>
    <lineage>
        <taxon>Bacteria</taxon>
        <taxon>Bacillati</taxon>
        <taxon>Bacillota</taxon>
        <taxon>Bacilli</taxon>
        <taxon>Lactobacillales</taxon>
        <taxon>Lactobacillaceae</taxon>
        <taxon>Ligilactobacillus</taxon>
    </lineage>
</organism>
<dbReference type="AlphaFoldDB" id="A0A231QHT5"/>
<comment type="caution">
    <text evidence="8">The sequence shown here is derived from an EMBL/GenBank/DDBJ whole genome shotgun (WGS) entry which is preliminary data.</text>
</comment>
<keyword evidence="5" id="KW-0680">Restriction system</keyword>
<dbReference type="InterPro" id="IPR022221">
    <property type="entry name" value="TypeIII_RM_meth"/>
</dbReference>
<comment type="similarity">
    <text evidence="1">Belongs to the N(4)/N(6)-methyltransferase family.</text>
</comment>
<evidence type="ECO:0000313" key="8">
    <source>
        <dbReference type="EMBL" id="OXS37722.1"/>
    </source>
</evidence>
<dbReference type="RefSeq" id="WP_089146619.1">
    <property type="nucleotide sequence ID" value="NZ_LUGD01000064.1"/>
</dbReference>
<evidence type="ECO:0000256" key="3">
    <source>
        <dbReference type="ARBA" id="ARBA00022679"/>
    </source>
</evidence>
<gene>
    <name evidence="8" type="ORF">AYP69_10010</name>
</gene>
<dbReference type="InterPro" id="IPR002052">
    <property type="entry name" value="DNA_methylase_N6_adenine_CS"/>
</dbReference>
<protein>
    <recommendedName>
        <fullName evidence="10">Type III restriction-modification system methylation subunit</fullName>
    </recommendedName>
</protein>
<dbReference type="Pfam" id="PF12564">
    <property type="entry name" value="TypeIII_RM_meth"/>
    <property type="match status" value="1"/>
</dbReference>
<evidence type="ECO:0000256" key="1">
    <source>
        <dbReference type="ARBA" id="ARBA00006594"/>
    </source>
</evidence>
<dbReference type="SUPFAM" id="SSF53335">
    <property type="entry name" value="S-adenosyl-L-methionine-dependent methyltransferases"/>
    <property type="match status" value="1"/>
</dbReference>
<dbReference type="Pfam" id="PF01555">
    <property type="entry name" value="N6_N4_Mtase"/>
    <property type="match status" value="1"/>
</dbReference>
<sequence>MAVEPKVMEHVRAILEQFGNKYITTEGVLKRNSVIEDLDRYDRDLITALLSDELIHTSYTEKIADIEVFKVNQFIEMFEFKHYWEDSYTKYSNKIGLTAGGKFIDESADVVLDFPFKDTVLKAGMSKEDLENSDDADEPFLNEMIAKPEIDELFEPKIFVNAKKYNVRGGANVTSISANDNLVIKGNNLIALHSLKKRYAGKIKMIFIDPPYNTGADSFEYNDSFSRSAWLTFIKNRIEIANELLSEEGVLLVQISFHEYPYLRILLDTILNSGSGKHIFDMNVLVRHPERALTADKPFNDVMEYTLIYSKSLSYEMPKQIIEKTADKYVYKVTVGEKPNEVRQLGGKKVEVYLPENIHIEKVEPSKNNLHRETVRGSIREKNSSGRYYVANLEPLIGEYPPLTLFKVPGIGDDVLDYRYFELPKEGNKNGAYYQGMPQSSNVTKKPYPNFIDFVKSYNSANREGVYSFRNGKKPEALLAKYIEIFTKKNDIVLDFFMGSATTQAVAMKMNRQFIGIEQMDYINTVSVPRLQKVMEGEQGGISKDVNWQGGGSFVYAELMEKNQGYLNDLQKADTIPELMSVYERMKENADIDFRLDLAEFEKEIGQFTNLDERRRELIRILDKNQLYYNYANIDDDNVRDLLSESDYHFNKSFYGGDGE</sequence>
<dbReference type="Proteomes" id="UP000215261">
    <property type="component" value="Unassembled WGS sequence"/>
</dbReference>
<dbReference type="PROSITE" id="PS00092">
    <property type="entry name" value="N6_MTASE"/>
    <property type="match status" value="1"/>
</dbReference>
<evidence type="ECO:0000259" key="7">
    <source>
        <dbReference type="Pfam" id="PF12564"/>
    </source>
</evidence>
<keyword evidence="3" id="KW-0808">Transferase</keyword>
<dbReference type="InterPro" id="IPR002295">
    <property type="entry name" value="N4/N6-MTase_EcoPI_Mod-like"/>
</dbReference>
<dbReference type="PRINTS" id="PR00508">
    <property type="entry name" value="S21N4MTFRASE"/>
</dbReference>
<dbReference type="InterPro" id="IPR029063">
    <property type="entry name" value="SAM-dependent_MTases_sf"/>
</dbReference>
<reference evidence="8 9" key="1">
    <citation type="submission" date="2016-03" db="EMBL/GenBank/DDBJ databases">
        <title>Sequencing of Lactobacillus Species from Commercial Turkeys.</title>
        <authorList>
            <person name="Johnson T.J."/>
            <person name="Youmans B.P."/>
            <person name="Case K.A."/>
        </authorList>
    </citation>
    <scope>NUCLEOTIDE SEQUENCE [LARGE SCALE GENOMIC DNA]</scope>
    <source>
        <strain evidence="8 9">UMNLA1</strain>
    </source>
</reference>